<feature type="transmembrane region" description="Helical" evidence="8">
    <location>
        <begin position="42"/>
        <end position="61"/>
    </location>
</feature>
<evidence type="ECO:0000256" key="7">
    <source>
        <dbReference type="ARBA" id="ARBA00023136"/>
    </source>
</evidence>
<feature type="transmembrane region" description="Helical" evidence="8">
    <location>
        <begin position="144"/>
        <end position="166"/>
    </location>
</feature>
<feature type="transmembrane region" description="Helical" evidence="8">
    <location>
        <begin position="304"/>
        <end position="324"/>
    </location>
</feature>
<comment type="similarity">
    <text evidence="2">Belongs to the amino acid-polyamine-organocation (APC) superfamily. Spore germination protein (SGP) (TC 2.A.3.9) family.</text>
</comment>
<sequence length="364" mass="41642">MKSKQHISQFQLVLVLIHAQIGVGIVSLPYNMFNKANGDSWISVLITGAILQVMILLIWVLMSRFPTRHLFEMLQILFGKFIGKLITLLYTGYFLLVAVMVLAKYGYVIKVWMLPLTPKWLVLLLMTLTAIYIAKENLKILGRFFFFASITLLIFIFMSAYSLKFANATYVLPIGSQGLLRILNGIRAGFPSFQGFELLMILFPFVQADRKSVLKAATIANVFVTFFYSFIVLTCLLFFSPQEMKLVPEPVLYLIKSFSFNIIERPDLIFTSMWIVLVATTLMSLLYVSSIGLSFVMNAKSHQYYTYIIAIACFLIALIPEGKFDIEALGKINQKLVIFFAFVLPIIFLFISFIFKKKERRDSK</sequence>
<dbReference type="PANTHER" id="PTHR34975:SF2">
    <property type="entry name" value="SPORE GERMINATION PROTEIN A2"/>
    <property type="match status" value="1"/>
</dbReference>
<evidence type="ECO:0000256" key="3">
    <source>
        <dbReference type="ARBA" id="ARBA00022448"/>
    </source>
</evidence>
<evidence type="ECO:0000313" key="9">
    <source>
        <dbReference type="EMBL" id="MBS4200351.1"/>
    </source>
</evidence>
<feature type="transmembrane region" description="Helical" evidence="8">
    <location>
        <begin position="218"/>
        <end position="239"/>
    </location>
</feature>
<proteinExistence type="inferred from homology"/>
<keyword evidence="10" id="KW-1185">Reference proteome</keyword>
<dbReference type="NCBIfam" id="TIGR00912">
    <property type="entry name" value="2A0309"/>
    <property type="match status" value="1"/>
</dbReference>
<comment type="subcellular location">
    <subcellularLocation>
        <location evidence="1">Membrane</location>
        <topology evidence="1">Multi-pass membrane protein</topology>
    </subcellularLocation>
</comment>
<feature type="transmembrane region" description="Helical" evidence="8">
    <location>
        <begin position="12"/>
        <end position="30"/>
    </location>
</feature>
<evidence type="ECO:0000313" key="10">
    <source>
        <dbReference type="Proteomes" id="UP000682713"/>
    </source>
</evidence>
<feature type="transmembrane region" description="Helical" evidence="8">
    <location>
        <begin position="274"/>
        <end position="297"/>
    </location>
</feature>
<dbReference type="Proteomes" id="UP000682713">
    <property type="component" value="Unassembled WGS sequence"/>
</dbReference>
<dbReference type="EMBL" id="JAGYPJ010000001">
    <property type="protein sequence ID" value="MBS4200351.1"/>
    <property type="molecule type" value="Genomic_DNA"/>
</dbReference>
<dbReference type="RefSeq" id="WP_213110942.1">
    <property type="nucleotide sequence ID" value="NZ_JAGYPJ010000001.1"/>
</dbReference>
<evidence type="ECO:0000256" key="5">
    <source>
        <dbReference type="ARBA" id="ARBA00022692"/>
    </source>
</evidence>
<accession>A0A942TLD1</accession>
<keyword evidence="6 8" id="KW-1133">Transmembrane helix</keyword>
<dbReference type="Pfam" id="PF03845">
    <property type="entry name" value="Spore_permease"/>
    <property type="match status" value="1"/>
</dbReference>
<protein>
    <submittedName>
        <fullName evidence="9">GerAB/ArcD/ProY family transporter</fullName>
    </submittedName>
</protein>
<feature type="transmembrane region" description="Helical" evidence="8">
    <location>
        <begin position="186"/>
        <end position="206"/>
    </location>
</feature>
<dbReference type="PANTHER" id="PTHR34975">
    <property type="entry name" value="SPORE GERMINATION PROTEIN A2"/>
    <property type="match status" value="1"/>
</dbReference>
<dbReference type="Gene3D" id="1.20.1740.10">
    <property type="entry name" value="Amino acid/polyamine transporter I"/>
    <property type="match status" value="1"/>
</dbReference>
<dbReference type="GO" id="GO:0009847">
    <property type="term" value="P:spore germination"/>
    <property type="evidence" value="ECO:0007669"/>
    <property type="project" value="InterPro"/>
</dbReference>
<name>A0A942TLD1_9BACI</name>
<keyword evidence="3" id="KW-0813">Transport</keyword>
<feature type="transmembrane region" description="Helical" evidence="8">
    <location>
        <begin position="81"/>
        <end position="103"/>
    </location>
</feature>
<dbReference type="GO" id="GO:0016020">
    <property type="term" value="C:membrane"/>
    <property type="evidence" value="ECO:0007669"/>
    <property type="project" value="UniProtKB-SubCell"/>
</dbReference>
<gene>
    <name evidence="9" type="ORF">KHA93_11985</name>
</gene>
<keyword evidence="5 8" id="KW-0812">Transmembrane</keyword>
<keyword evidence="4" id="KW-0309">Germination</keyword>
<keyword evidence="7 8" id="KW-0472">Membrane</keyword>
<evidence type="ECO:0000256" key="8">
    <source>
        <dbReference type="SAM" id="Phobius"/>
    </source>
</evidence>
<dbReference type="InterPro" id="IPR004761">
    <property type="entry name" value="Spore_GerAB"/>
</dbReference>
<evidence type="ECO:0000256" key="1">
    <source>
        <dbReference type="ARBA" id="ARBA00004141"/>
    </source>
</evidence>
<organism evidence="9 10">
    <name type="scientific">Lederbergia citrisecunda</name>
    <dbReference type="NCBI Taxonomy" id="2833583"/>
    <lineage>
        <taxon>Bacteria</taxon>
        <taxon>Bacillati</taxon>
        <taxon>Bacillota</taxon>
        <taxon>Bacilli</taxon>
        <taxon>Bacillales</taxon>
        <taxon>Bacillaceae</taxon>
        <taxon>Lederbergia</taxon>
    </lineage>
</organism>
<evidence type="ECO:0000256" key="2">
    <source>
        <dbReference type="ARBA" id="ARBA00007998"/>
    </source>
</evidence>
<evidence type="ECO:0000256" key="6">
    <source>
        <dbReference type="ARBA" id="ARBA00022989"/>
    </source>
</evidence>
<comment type="caution">
    <text evidence="9">The sequence shown here is derived from an EMBL/GenBank/DDBJ whole genome shotgun (WGS) entry which is preliminary data.</text>
</comment>
<dbReference type="AlphaFoldDB" id="A0A942TLD1"/>
<feature type="transmembrane region" description="Helical" evidence="8">
    <location>
        <begin position="336"/>
        <end position="355"/>
    </location>
</feature>
<reference evidence="9 10" key="1">
    <citation type="submission" date="2021-05" db="EMBL/GenBank/DDBJ databases">
        <title>Novel Bacillus species.</title>
        <authorList>
            <person name="Liu G."/>
        </authorList>
    </citation>
    <scope>NUCLEOTIDE SEQUENCE [LARGE SCALE GENOMIC DNA]</scope>
    <source>
        <strain evidence="9 10">FJAT-49732</strain>
    </source>
</reference>
<feature type="transmembrane region" description="Helical" evidence="8">
    <location>
        <begin position="109"/>
        <end position="132"/>
    </location>
</feature>
<evidence type="ECO:0000256" key="4">
    <source>
        <dbReference type="ARBA" id="ARBA00022544"/>
    </source>
</evidence>